<sequence length="2348" mass="259876">MRNWASGLARTPRKGWVATVPDIGVALIDPVNLSQKPGFPQPAKSPRGNSTLEKSSVIGLVSGSHTYFLAATSHEEARVWLKVLRETWYHCYKHTLRASNIRGQGGLHLTSRVMAENAALRESVRDLTAKSQGLDSEYWRQWLEEKARNRFLEQRHAEVAIYEVEVKTGRMKGASSDARVYMEMYAPHDETLSTGELRLLDKDSLTKPFARGATDLFIIPCRNVGMPNHIKVWHDNTGRRPDWFLEWIRIRKKGGINWVIFPCQRWFSVHLDDCRISRILFAGHATPYIQYKVRTVTSDLRGAGTDANVHLIMHGALGDGVRHILSSGVDDFERGMVNEFMVEDEELGDLFEITVGHDNTGQGPSWHLDHVAITNLKTNVTYLFPCRMWFDTRVGDGAIERVLQVSDSLIKIIPYHFHVYTSDIRGAGTDADVFVVLHGELGDTPVTFFPSQLENFERGSVDKFRLLLPYVGKLRALTIGHNNSGAGPDWHLLMVEVMEEDDEGNIGPLTRFVCNKWIGLGHPDPDSGAKEGVLQRTLRPGGEDPRLEFTTYRVEFHTSTLRGAGTDATVSFQIFGERGDSGACRVDAPQEAFERGSIDAFKYRLKRLGKLKRLLVWHDNTGRNPAWHLQKVVITSEHPEEPEVYVFVCNQWIHDVVRENHPTVELFPGGEVPDTLHYKIEVVTSDIKGAGTESKVYLEMRGSKGKIGPVHLDNPIAFERGATDTFIVDGPAIGELLSLVVTCDGSGMRPLWHLDCITVWDDPALVDPEAGVWFPCRAWFDKDAGFVKELLPSKRSLDIVKTPYSLSVFTGDVKNAGTDSGISVNLIGERGETGYVPLLANYDTFERAQVDTFELLLVDVGRPTFLMVRSDGLSRKPTWYMDFAELKSAMIPTTYFVAGLWLGPQTGLEIKIPASYIDPRVDRAEYLVQVYTSDVKNAGTDAGIWIELIGDKLTSGRQALIDTGKDTFERGQVDDFKVICRQLGPLKAIRVWHDGKGAAWHMDMIVVTLPTGEKYYFSLGDWLSAQRPNVEIPASIQDPTLDRRMYKVVVRTSDLPGAGTDANVYVELRGTRGATPRTVLRNKATNPFERGQVDEFEISSSDLGALTELLIGHDNTGKGPGWHLEQVEITDVKLGQTWYFECNKWFDSKIGDQKLERVLPASLQNPRTNRNMYKIRVKTSDRPGAGTDANVYIDLRGDNGTTGKTFLRNRKANNFERGQLDEFDITCRPLGRLTEMLVGHDDTGMGASWHLEYVEVFDVNTGMTWYFECNAWLSSTEEDCKLERLLMPSLDDPNKKKAQYKVVVVTSDRLGAGTDANVFIDVHGMAGLSTGRILLNSSGNNFERGQVDEFTITGRDVGPMKKIRIGHDNSGFGPSWHLNRVEVTNLKTGEHRVFPANKWFSTTDDDFQIERDLFPGDMPDLNVDYEVIVVTSALTGAGTDANVFIHMYGSEGEAGPINLDNPKNNFEAGATDRFLIKAPDTGELSKLRLFHDNSGMGAAWHCDIVIITNRMRRKTWYFYCGQWLDKRTGLEKILFASDSDPRGSLHTYTMTVHTSDVSGAGTDANVSCEMFGTKGNSGPRELTGKGNLFERGKADQFVFKLPDLGDLTELEIWHDNSGLGPGWHLDYVEVHSSATGKVYYFPCGRWLDTKEDDGQIRRRLHVSTKEPRNFKSQYRVSITTSDIRGAGTDANVFIQMFGEEAETGKINLDNPGKNDFERGNTDVFTFEEVNVGNLKKIRLGHDGSGLGAGWHVKKVVVENLTTGQMWVFDVNRWFDKGEDDGAIERDLYPTSGSGEGSTNWRLVVVTANVTGAGTDADVFVVLNGDKTSFGPYTLPASKEAFETGSTDTFSLNTPDLGIIQTLTIGHNNKGFGAAWCLSRVELENMNTGDRYIFDFDNAWLDTKNGTSRTMAPTQFIPGGGPGVKMDAAGEGRANYRLELATGLGEDGAMVDGQVMVNIIGSQDETGRQLLEMPEDGFQPARVELFGLADLAEVGPMQQLELVHAGSQPWAIRYVKVHNETTGDKAIFVPDGLLHPGLPSLLQLWIPAPCDYRVEVQTADTFGAGTNAKIMLNIFGELGSTGSIHLTYDGTEGRGFCGDLCSPAPFKRGALDQFLLRGLQDTGDIRQIEIGHDDTGAGSAWFLAWVRVTNLTTGASAFFLCDSWLAKHKGDGFTKRLLNAMAATGAMHVGILPDGTATAHLSVADPAELAAGGALARKLAGGVGAPGYKVTFHTSNVCMAGTGAGVFFELIGEYGSSGTVVIQATPAQFSRGATDTFIYPRLPYLGELLQLRVGTTGQGAFATWHLRQAEVVHLQSNHRINFNCHNWIDKKVNWQRVLVASEPVMDGTG</sequence>
<protein>
    <recommendedName>
        <fullName evidence="2">PLAT domain-containing protein</fullName>
    </recommendedName>
</protein>
<feature type="domain" description="PLAT" evidence="2">
    <location>
        <begin position="2225"/>
        <end position="2341"/>
    </location>
</feature>
<feature type="domain" description="PLAT" evidence="2">
    <location>
        <begin position="2049"/>
        <end position="2178"/>
    </location>
</feature>
<organism evidence="3 4">
    <name type="scientific">Edaphochlamys debaryana</name>
    <dbReference type="NCBI Taxonomy" id="47281"/>
    <lineage>
        <taxon>Eukaryota</taxon>
        <taxon>Viridiplantae</taxon>
        <taxon>Chlorophyta</taxon>
        <taxon>core chlorophytes</taxon>
        <taxon>Chlorophyceae</taxon>
        <taxon>CS clade</taxon>
        <taxon>Chlamydomonadales</taxon>
        <taxon>Chlamydomonadales incertae sedis</taxon>
        <taxon>Edaphochlamys</taxon>
    </lineage>
</organism>
<feature type="domain" description="PLAT" evidence="2">
    <location>
        <begin position="1672"/>
        <end position="1788"/>
    </location>
</feature>
<dbReference type="PANTHER" id="PTHR45901">
    <property type="entry name" value="PROTEIN CBG12474"/>
    <property type="match status" value="1"/>
</dbReference>
<keyword evidence="4" id="KW-1185">Reference proteome</keyword>
<feature type="domain" description="PLAT" evidence="2">
    <location>
        <begin position="550"/>
        <end position="667"/>
    </location>
</feature>
<evidence type="ECO:0000313" key="4">
    <source>
        <dbReference type="Proteomes" id="UP000612055"/>
    </source>
</evidence>
<feature type="domain" description="PLAT" evidence="2">
    <location>
        <begin position="1423"/>
        <end position="1538"/>
    </location>
</feature>
<dbReference type="Gene3D" id="2.60.60.20">
    <property type="entry name" value="PLAT/LH2 domain"/>
    <property type="match status" value="8"/>
</dbReference>
<dbReference type="InterPro" id="IPR052970">
    <property type="entry name" value="Inner_ear_hair_cell_LOXHD"/>
</dbReference>
<feature type="domain" description="PLAT" evidence="2">
    <location>
        <begin position="1044"/>
        <end position="1160"/>
    </location>
</feature>
<dbReference type="Pfam" id="PF01477">
    <property type="entry name" value="PLAT"/>
    <property type="match status" value="16"/>
</dbReference>
<dbReference type="InterPro" id="IPR036392">
    <property type="entry name" value="PLAT/LH2_dom_sf"/>
</dbReference>
<feature type="domain" description="PLAT" evidence="2">
    <location>
        <begin position="413"/>
        <end position="532"/>
    </location>
</feature>
<feature type="domain" description="PLAT" evidence="2">
    <location>
        <begin position="289"/>
        <end position="404"/>
    </location>
</feature>
<feature type="domain" description="PLAT" evidence="2">
    <location>
        <begin position="1546"/>
        <end position="1661"/>
    </location>
</feature>
<feature type="domain" description="PLAT" evidence="2">
    <location>
        <begin position="1171"/>
        <end position="1287"/>
    </location>
</feature>
<feature type="domain" description="PLAT" evidence="2">
    <location>
        <begin position="802"/>
        <end position="916"/>
    </location>
</feature>
<feature type="domain" description="PLAT" evidence="2">
    <location>
        <begin position="924"/>
        <end position="1037"/>
    </location>
</feature>
<dbReference type="Proteomes" id="UP000612055">
    <property type="component" value="Unassembled WGS sequence"/>
</dbReference>
<dbReference type="SUPFAM" id="SSF49723">
    <property type="entry name" value="Lipase/lipooxygenase domain (PLAT/LH2 domain)"/>
    <property type="match status" value="17"/>
</dbReference>
<feature type="domain" description="PLAT" evidence="2">
    <location>
        <begin position="1798"/>
        <end position="1914"/>
    </location>
</feature>
<feature type="domain" description="PLAT" evidence="2">
    <location>
        <begin position="1933"/>
        <end position="2047"/>
    </location>
</feature>
<dbReference type="OrthoDB" id="5322100at2759"/>
<dbReference type="InterPro" id="IPR001024">
    <property type="entry name" value="PLAT/LH2_dom"/>
</dbReference>
<dbReference type="PROSITE" id="PS50095">
    <property type="entry name" value="PLAT"/>
    <property type="match status" value="17"/>
</dbReference>
<dbReference type="SMART" id="SM00308">
    <property type="entry name" value="LH2"/>
    <property type="match status" value="13"/>
</dbReference>
<feature type="domain" description="PLAT" evidence="2">
    <location>
        <begin position="160"/>
        <end position="281"/>
    </location>
</feature>
<evidence type="ECO:0000259" key="2">
    <source>
        <dbReference type="PROSITE" id="PS50095"/>
    </source>
</evidence>
<dbReference type="PANTHER" id="PTHR45901:SF3">
    <property type="entry name" value="LIPOXYGENASE HOMOLOGY DOMAIN-CONTAINING PROTEIN 1"/>
    <property type="match status" value="1"/>
</dbReference>
<feature type="domain" description="PLAT" evidence="2">
    <location>
        <begin position="676"/>
        <end position="794"/>
    </location>
</feature>
<comment type="caution">
    <text evidence="3">The sequence shown here is derived from an EMBL/GenBank/DDBJ whole genome shotgun (WGS) entry which is preliminary data.</text>
</comment>
<accession>A0A835YE81</accession>
<gene>
    <name evidence="3" type="ORF">HYH03_001064</name>
</gene>
<name>A0A835YE81_9CHLO</name>
<dbReference type="CDD" id="cd01756">
    <property type="entry name" value="PLAT_repeat"/>
    <property type="match status" value="7"/>
</dbReference>
<evidence type="ECO:0000313" key="3">
    <source>
        <dbReference type="EMBL" id="KAG2501257.1"/>
    </source>
</evidence>
<reference evidence="3" key="1">
    <citation type="journal article" date="2020" name="bioRxiv">
        <title>Comparative genomics of Chlamydomonas.</title>
        <authorList>
            <person name="Craig R.J."/>
            <person name="Hasan A.R."/>
            <person name="Ness R.W."/>
            <person name="Keightley P.D."/>
        </authorList>
    </citation>
    <scope>NUCLEOTIDE SEQUENCE</scope>
    <source>
        <strain evidence="3">CCAP 11/70</strain>
    </source>
</reference>
<comment type="caution">
    <text evidence="1">Lacks conserved residue(s) required for the propagation of feature annotation.</text>
</comment>
<dbReference type="Gene3D" id="2.40.180.10">
    <property type="entry name" value="Catalase core domain"/>
    <property type="match status" value="9"/>
</dbReference>
<dbReference type="EMBL" id="JAEHOE010000002">
    <property type="protein sequence ID" value="KAG2501257.1"/>
    <property type="molecule type" value="Genomic_DNA"/>
</dbReference>
<evidence type="ECO:0000256" key="1">
    <source>
        <dbReference type="PROSITE-ProRule" id="PRU00152"/>
    </source>
</evidence>
<feature type="domain" description="PLAT" evidence="2">
    <location>
        <begin position="1298"/>
        <end position="1414"/>
    </location>
</feature>
<proteinExistence type="predicted"/>